<keyword evidence="4" id="KW-1185">Reference proteome</keyword>
<keyword evidence="1" id="KW-0732">Signal</keyword>
<evidence type="ECO:0000313" key="2">
    <source>
        <dbReference type="EMBL" id="NMD86641.1"/>
    </source>
</evidence>
<dbReference type="Proteomes" id="UP000245959">
    <property type="component" value="Unassembled WGS sequence"/>
</dbReference>
<dbReference type="EMBL" id="QEKH01000012">
    <property type="protein sequence ID" value="PVY42076.1"/>
    <property type="molecule type" value="Genomic_DNA"/>
</dbReference>
<dbReference type="Proteomes" id="UP000576225">
    <property type="component" value="Unassembled WGS sequence"/>
</dbReference>
<feature type="chain" id="PRO_5041066964" description="Lipoprotein" evidence="1">
    <location>
        <begin position="23"/>
        <end position="185"/>
    </location>
</feature>
<comment type="caution">
    <text evidence="3">The sequence shown here is derived from an EMBL/GenBank/DDBJ whole genome shotgun (WGS) entry which is preliminary data.</text>
</comment>
<evidence type="ECO:0000313" key="3">
    <source>
        <dbReference type="EMBL" id="PVY42076.1"/>
    </source>
</evidence>
<sequence length="185" mass="19675">MKKTVKWMGSIAVVCMSVLGLTGCSSLSSIPNNVAPGVANKTGVVQVSSSCLNAEYPKTFYVVADKAVKNSPYLEEVKAYTVNGLKYIGMTEAAGESAAKLIVTINFSSTQANRMVVRYSMSAAEKGKICWTVNANCSTRPGDIRNYLPGLVAAAMPSVGVDRAVSVTNLRKYPQYVKAVMGSLE</sequence>
<dbReference type="GeneID" id="78295223"/>
<name>A0A2U1B070_9BACT</name>
<gene>
    <name evidence="3" type="ORF">C8D82_11273</name>
    <name evidence="2" type="ORF">HF882_08610</name>
</gene>
<protein>
    <recommendedName>
        <fullName evidence="6">Lipoprotein</fullName>
    </recommendedName>
</protein>
<proteinExistence type="predicted"/>
<evidence type="ECO:0000313" key="5">
    <source>
        <dbReference type="Proteomes" id="UP000576225"/>
    </source>
</evidence>
<dbReference type="EMBL" id="JABAEW010000013">
    <property type="protein sequence ID" value="NMD86641.1"/>
    <property type="molecule type" value="Genomic_DNA"/>
</dbReference>
<evidence type="ECO:0000256" key="1">
    <source>
        <dbReference type="SAM" id="SignalP"/>
    </source>
</evidence>
<dbReference type="AlphaFoldDB" id="A0A2U1B070"/>
<evidence type="ECO:0008006" key="6">
    <source>
        <dbReference type="Google" id="ProtNLM"/>
    </source>
</evidence>
<feature type="signal peptide" evidence="1">
    <location>
        <begin position="1"/>
        <end position="22"/>
    </location>
</feature>
<dbReference type="PROSITE" id="PS51257">
    <property type="entry name" value="PROKAR_LIPOPROTEIN"/>
    <property type="match status" value="1"/>
</dbReference>
<accession>A0A2U1B070</accession>
<reference evidence="2 5" key="2">
    <citation type="submission" date="2020-04" db="EMBL/GenBank/DDBJ databases">
        <authorList>
            <person name="Hitch T.C.A."/>
            <person name="Wylensek D."/>
            <person name="Clavel T."/>
        </authorList>
    </citation>
    <scope>NUCLEOTIDE SEQUENCE [LARGE SCALE GENOMIC DNA]</scope>
    <source>
        <strain evidence="2 5">COR2-253-APC-1A</strain>
    </source>
</reference>
<dbReference type="RefSeq" id="WP_116883915.1">
    <property type="nucleotide sequence ID" value="NZ_CABMMC010000025.1"/>
</dbReference>
<evidence type="ECO:0000313" key="4">
    <source>
        <dbReference type="Proteomes" id="UP000245959"/>
    </source>
</evidence>
<organism evidence="3 4">
    <name type="scientific">Victivallis vadensis</name>
    <dbReference type="NCBI Taxonomy" id="172901"/>
    <lineage>
        <taxon>Bacteria</taxon>
        <taxon>Pseudomonadati</taxon>
        <taxon>Lentisphaerota</taxon>
        <taxon>Lentisphaeria</taxon>
        <taxon>Victivallales</taxon>
        <taxon>Victivallaceae</taxon>
        <taxon>Victivallis</taxon>
    </lineage>
</organism>
<reference evidence="3 4" key="1">
    <citation type="submission" date="2018-04" db="EMBL/GenBank/DDBJ databases">
        <title>Genomic Encyclopedia of Type Strains, Phase IV (KMG-IV): sequencing the most valuable type-strain genomes for metagenomic binning, comparative biology and taxonomic classification.</title>
        <authorList>
            <person name="Goeker M."/>
        </authorList>
    </citation>
    <scope>NUCLEOTIDE SEQUENCE [LARGE SCALE GENOMIC DNA]</scope>
    <source>
        <strain evidence="3 4">DSM 14823</strain>
    </source>
</reference>